<feature type="domain" description="RNase III" evidence="4">
    <location>
        <begin position="44"/>
        <end position="83"/>
    </location>
</feature>
<dbReference type="SMART" id="SM00535">
    <property type="entry name" value="RIBOc"/>
    <property type="match status" value="1"/>
</dbReference>
<dbReference type="Pfam" id="PF00636">
    <property type="entry name" value="Ribonuclease_3"/>
    <property type="match status" value="1"/>
</dbReference>
<dbReference type="GO" id="GO:0004525">
    <property type="term" value="F:ribonuclease III activity"/>
    <property type="evidence" value="ECO:0007669"/>
    <property type="project" value="InterPro"/>
</dbReference>
<accession>A0A432ZYW3</accession>
<evidence type="ECO:0000313" key="6">
    <source>
        <dbReference type="Proteomes" id="UP000268093"/>
    </source>
</evidence>
<dbReference type="PROSITE" id="PS50142">
    <property type="entry name" value="RNASE_3_2"/>
    <property type="match status" value="1"/>
</dbReference>
<protein>
    <submittedName>
        <fullName evidence="5">Uncharacterized protein</fullName>
    </submittedName>
</protein>
<dbReference type="SMART" id="SM00358">
    <property type="entry name" value="DSRM"/>
    <property type="match status" value="1"/>
</dbReference>
<reference evidence="5 6" key="1">
    <citation type="journal article" date="2018" name="New Phytol.">
        <title>Phylogenomics of Endogonaceae and evolution of mycorrhizas within Mucoromycota.</title>
        <authorList>
            <person name="Chang Y."/>
            <person name="Desiro A."/>
            <person name="Na H."/>
            <person name="Sandor L."/>
            <person name="Lipzen A."/>
            <person name="Clum A."/>
            <person name="Barry K."/>
            <person name="Grigoriev I.V."/>
            <person name="Martin F.M."/>
            <person name="Stajich J.E."/>
            <person name="Smith M.E."/>
            <person name="Bonito G."/>
            <person name="Spatafora J.W."/>
        </authorList>
    </citation>
    <scope>NUCLEOTIDE SEQUENCE [LARGE SCALE GENOMIC DNA]</scope>
    <source>
        <strain evidence="5 6">GMNB39</strain>
    </source>
</reference>
<dbReference type="AlphaFoldDB" id="A0A432ZYW3"/>
<dbReference type="InterPro" id="IPR036389">
    <property type="entry name" value="RNase_III_sf"/>
</dbReference>
<keyword evidence="1 2" id="KW-0694">RNA-binding</keyword>
<dbReference type="Gene3D" id="1.10.1520.10">
    <property type="entry name" value="Ribonuclease III domain"/>
    <property type="match status" value="1"/>
</dbReference>
<dbReference type="Pfam" id="PF00035">
    <property type="entry name" value="dsrm"/>
    <property type="match status" value="1"/>
</dbReference>
<dbReference type="PROSITE" id="PS50137">
    <property type="entry name" value="DS_RBD"/>
    <property type="match status" value="1"/>
</dbReference>
<dbReference type="SUPFAM" id="SSF69065">
    <property type="entry name" value="RNase III domain-like"/>
    <property type="match status" value="1"/>
</dbReference>
<gene>
    <name evidence="5" type="ORF">BC936DRAFT_143430</name>
</gene>
<sequence>DEHAVAPRIRSGLDAADTWWHMLRQIHGVSDAIATAIVQAYPTNLEWEGDALLNLAATRWLSQHFPGEDVGRLTARRQCMVANKQGLEDLASNLGLDEWAIGKPGGGGNKQLANIMESLIRSAVSSVIDRLFGQQAVDGFLYSCFDGHAQVWFDRYLSDSVKEEIANTSPEDPSISYTNELDIYLQRHYRDGMGKGLDVTYTTTRDGWMAHASITIRDENLVQEAKGQTRKMAKNRACQCLLQLIQKRSTGPESRQPLEYERADSPPPLSRSSLHGCFTAHLPMQAVASLIPTANYKGVLQTLHSRGLVVDSAKYKHNQTGTHHAPVFTAICVIGNIVGSGTASKKTDAEQAAARDTLEILLGARL</sequence>
<evidence type="ECO:0000259" key="3">
    <source>
        <dbReference type="PROSITE" id="PS50137"/>
    </source>
</evidence>
<dbReference type="OrthoDB" id="343092at2759"/>
<organism evidence="5 6">
    <name type="scientific">Jimgerdemannia flammicorona</name>
    <dbReference type="NCBI Taxonomy" id="994334"/>
    <lineage>
        <taxon>Eukaryota</taxon>
        <taxon>Fungi</taxon>
        <taxon>Fungi incertae sedis</taxon>
        <taxon>Mucoromycota</taxon>
        <taxon>Mucoromycotina</taxon>
        <taxon>Endogonomycetes</taxon>
        <taxon>Endogonales</taxon>
        <taxon>Endogonaceae</taxon>
        <taxon>Jimgerdemannia</taxon>
    </lineage>
</organism>
<comment type="caution">
    <text evidence="5">The sequence shown here is derived from an EMBL/GenBank/DDBJ whole genome shotgun (WGS) entry which is preliminary data.</text>
</comment>
<name>A0A432ZYW3_9FUNG</name>
<dbReference type="GO" id="GO:0006396">
    <property type="term" value="P:RNA processing"/>
    <property type="evidence" value="ECO:0007669"/>
    <property type="project" value="InterPro"/>
</dbReference>
<dbReference type="CDD" id="cd10845">
    <property type="entry name" value="DSRM_RNAse_III_family"/>
    <property type="match status" value="1"/>
</dbReference>
<evidence type="ECO:0000256" key="1">
    <source>
        <dbReference type="ARBA" id="ARBA00022884"/>
    </source>
</evidence>
<dbReference type="CDD" id="cd00593">
    <property type="entry name" value="RIBOc"/>
    <property type="match status" value="1"/>
</dbReference>
<evidence type="ECO:0000259" key="4">
    <source>
        <dbReference type="PROSITE" id="PS50142"/>
    </source>
</evidence>
<dbReference type="Gene3D" id="1.10.150.670">
    <property type="entry name" value="Crossover junction endonuclease EME1, DNA-binding domain"/>
    <property type="match status" value="1"/>
</dbReference>
<evidence type="ECO:0000256" key="2">
    <source>
        <dbReference type="PROSITE-ProRule" id="PRU00266"/>
    </source>
</evidence>
<feature type="domain" description="DRBM" evidence="3">
    <location>
        <begin position="295"/>
        <end position="363"/>
    </location>
</feature>
<dbReference type="EMBL" id="RBNI01026849">
    <property type="protein sequence ID" value="RUO95691.1"/>
    <property type="molecule type" value="Genomic_DNA"/>
</dbReference>
<dbReference type="InterPro" id="IPR000999">
    <property type="entry name" value="RNase_III_dom"/>
</dbReference>
<dbReference type="InterPro" id="IPR042530">
    <property type="entry name" value="EME1/EME2_C"/>
</dbReference>
<keyword evidence="6" id="KW-1185">Reference proteome</keyword>
<dbReference type="Proteomes" id="UP000268093">
    <property type="component" value="Unassembled WGS sequence"/>
</dbReference>
<dbReference type="Gene3D" id="3.30.160.20">
    <property type="match status" value="1"/>
</dbReference>
<evidence type="ECO:0000313" key="5">
    <source>
        <dbReference type="EMBL" id="RUO95691.1"/>
    </source>
</evidence>
<dbReference type="GO" id="GO:0003723">
    <property type="term" value="F:RNA binding"/>
    <property type="evidence" value="ECO:0007669"/>
    <property type="project" value="UniProtKB-UniRule"/>
</dbReference>
<proteinExistence type="predicted"/>
<feature type="non-terminal residue" evidence="5">
    <location>
        <position position="1"/>
    </location>
</feature>
<dbReference type="SUPFAM" id="SSF54768">
    <property type="entry name" value="dsRNA-binding domain-like"/>
    <property type="match status" value="1"/>
</dbReference>
<dbReference type="InterPro" id="IPR014720">
    <property type="entry name" value="dsRBD_dom"/>
</dbReference>